<dbReference type="InterPro" id="IPR036095">
    <property type="entry name" value="PTS_EIIB-like_sf"/>
</dbReference>
<reference evidence="8 10" key="3">
    <citation type="submission" date="2016-10" db="EMBL/GenBank/DDBJ databases">
        <authorList>
            <person name="Varghese N."/>
            <person name="Submissions S."/>
        </authorList>
    </citation>
    <scope>NUCLEOTIDE SEQUENCE [LARGE SCALE GENOMIC DNA]</scope>
    <source>
        <strain evidence="8 10">CGMCC 1.6501</strain>
    </source>
</reference>
<evidence type="ECO:0000259" key="6">
    <source>
        <dbReference type="PROSITE" id="PS51372"/>
    </source>
</evidence>
<evidence type="ECO:0000256" key="2">
    <source>
        <dbReference type="ARBA" id="ARBA00022679"/>
    </source>
</evidence>
<dbReference type="KEGG" id="shv:AAT16_04185"/>
<dbReference type="GO" id="GO:0016301">
    <property type="term" value="F:kinase activity"/>
    <property type="evidence" value="ECO:0007669"/>
    <property type="project" value="UniProtKB-KW"/>
</dbReference>
<dbReference type="SUPFAM" id="SSF52794">
    <property type="entry name" value="PTS system IIB component-like"/>
    <property type="match status" value="1"/>
</dbReference>
<dbReference type="PANTHER" id="PTHR36203">
    <property type="entry name" value="ASCORBATE-SPECIFIC PTS SYSTEM EIIA COMPONENT"/>
    <property type="match status" value="1"/>
</dbReference>
<dbReference type="Pfam" id="PF05043">
    <property type="entry name" value="Mga"/>
    <property type="match status" value="1"/>
</dbReference>
<dbReference type="Gene3D" id="3.40.50.2300">
    <property type="match status" value="1"/>
</dbReference>
<dbReference type="InterPro" id="IPR007737">
    <property type="entry name" value="Mga_HTH"/>
</dbReference>
<evidence type="ECO:0000313" key="10">
    <source>
        <dbReference type="Proteomes" id="UP000183090"/>
    </source>
</evidence>
<dbReference type="Gene3D" id="3.40.930.10">
    <property type="entry name" value="Mannitol-specific EII, Chain A"/>
    <property type="match status" value="1"/>
</dbReference>
<dbReference type="InterPro" id="IPR036634">
    <property type="entry name" value="PRD_sf"/>
</dbReference>
<dbReference type="PROSITE" id="PS51372">
    <property type="entry name" value="PRD_2"/>
    <property type="match status" value="1"/>
</dbReference>
<dbReference type="InterPro" id="IPR011608">
    <property type="entry name" value="PRD"/>
</dbReference>
<keyword evidence="2" id="KW-0808">Transferase</keyword>
<evidence type="ECO:0000313" key="9">
    <source>
        <dbReference type="Proteomes" id="UP000034029"/>
    </source>
</evidence>
<dbReference type="InterPro" id="IPR051351">
    <property type="entry name" value="Ascorbate-PTS_EIIA_comp"/>
</dbReference>
<dbReference type="SUPFAM" id="SSF55804">
    <property type="entry name" value="Phoshotransferase/anion transport protein"/>
    <property type="match status" value="1"/>
</dbReference>
<protein>
    <submittedName>
        <fullName evidence="8">Transcriptional antiterminator, BglG family</fullName>
    </submittedName>
</protein>
<evidence type="ECO:0000256" key="3">
    <source>
        <dbReference type="ARBA" id="ARBA00022777"/>
    </source>
</evidence>
<evidence type="ECO:0000313" key="8">
    <source>
        <dbReference type="EMBL" id="SFK51271.1"/>
    </source>
</evidence>
<evidence type="ECO:0000256" key="4">
    <source>
        <dbReference type="ARBA" id="ARBA00023159"/>
    </source>
</evidence>
<dbReference type="SUPFAM" id="SSF63520">
    <property type="entry name" value="PTS-regulatory domain, PRD"/>
    <property type="match status" value="1"/>
</dbReference>
<dbReference type="InterPro" id="IPR013011">
    <property type="entry name" value="PTS_EIIB_2"/>
</dbReference>
<dbReference type="PANTHER" id="PTHR36203:SF1">
    <property type="entry name" value="ASCORBATE-SPECIFIC PTS SYSTEM EIIA COMPONENT"/>
    <property type="match status" value="1"/>
</dbReference>
<dbReference type="Proteomes" id="UP000034029">
    <property type="component" value="Chromosome"/>
</dbReference>
<dbReference type="GO" id="GO:0008982">
    <property type="term" value="F:protein-N(PI)-phosphohistidine-sugar phosphotransferase activity"/>
    <property type="evidence" value="ECO:0007669"/>
    <property type="project" value="InterPro"/>
</dbReference>
<dbReference type="EMBL" id="CP011366">
    <property type="protein sequence ID" value="AKG73483.1"/>
    <property type="molecule type" value="Genomic_DNA"/>
</dbReference>
<dbReference type="Pfam" id="PF00874">
    <property type="entry name" value="PRD"/>
    <property type="match status" value="1"/>
</dbReference>
<dbReference type="CDD" id="cd05568">
    <property type="entry name" value="PTS_IIB_bgl_like"/>
    <property type="match status" value="1"/>
</dbReference>
<dbReference type="PROSITE" id="PS51099">
    <property type="entry name" value="PTS_EIIB_TYPE_2"/>
    <property type="match status" value="1"/>
</dbReference>
<evidence type="ECO:0000313" key="7">
    <source>
        <dbReference type="EMBL" id="AKG73483.1"/>
    </source>
</evidence>
<reference evidence="7 9" key="1">
    <citation type="journal article" date="2015" name="Int. J. Syst. Evol. Microbiol.">
        <title>Complete genome sequence of Salinicoccus halodurans H3B36, isolated from the Qaidam Basin in China.</title>
        <authorList>
            <person name="Jiang K."/>
            <person name="Xue Y."/>
            <person name="Ma Y."/>
        </authorList>
    </citation>
    <scope>NUCLEOTIDE SEQUENCE [LARGE SCALE GENOMIC DNA]</scope>
    <source>
        <strain evidence="7 9">H3B36</strain>
    </source>
</reference>
<dbReference type="RefSeq" id="WP_046789673.1">
    <property type="nucleotide sequence ID" value="NZ_CP011366.1"/>
</dbReference>
<proteinExistence type="predicted"/>
<dbReference type="GO" id="GO:0009401">
    <property type="term" value="P:phosphoenolpyruvate-dependent sugar phosphotransferase system"/>
    <property type="evidence" value="ECO:0007669"/>
    <property type="project" value="InterPro"/>
</dbReference>
<dbReference type="AlphaFoldDB" id="A0A0F7HIY2"/>
<dbReference type="InterPro" id="IPR016152">
    <property type="entry name" value="PTrfase/Anion_transptr"/>
</dbReference>
<dbReference type="GO" id="GO:0006355">
    <property type="term" value="P:regulation of DNA-templated transcription"/>
    <property type="evidence" value="ECO:0007669"/>
    <property type="project" value="InterPro"/>
</dbReference>
<organism evidence="8 10">
    <name type="scientific">Salinicoccus halodurans</name>
    <dbReference type="NCBI Taxonomy" id="407035"/>
    <lineage>
        <taxon>Bacteria</taxon>
        <taxon>Bacillati</taxon>
        <taxon>Bacillota</taxon>
        <taxon>Bacilli</taxon>
        <taxon>Bacillales</taxon>
        <taxon>Staphylococcaceae</taxon>
        <taxon>Salinicoccus</taxon>
    </lineage>
</organism>
<reference evidence="9" key="2">
    <citation type="submission" date="2015-04" db="EMBL/GenBank/DDBJ databases">
        <title>Complete genome sequence of Salinicoccus halodurans strain H3B36, isolated from the Qaidam basin of China.</title>
        <authorList>
            <person name="Ma Y."/>
            <person name="Jiang K."/>
            <person name="Xue Y."/>
        </authorList>
    </citation>
    <scope>NUCLEOTIDE SEQUENCE [LARGE SCALE GENOMIC DNA]</scope>
    <source>
        <strain evidence="9">H3B36</strain>
    </source>
</reference>
<keyword evidence="9" id="KW-1185">Reference proteome</keyword>
<evidence type="ECO:0000256" key="1">
    <source>
        <dbReference type="ARBA" id="ARBA00022553"/>
    </source>
</evidence>
<gene>
    <name evidence="7" type="ORF">AAT16_04185</name>
    <name evidence="8" type="ORF">SAMN05216235_0074</name>
</gene>
<feature type="domain" description="PRD" evidence="6">
    <location>
        <begin position="280"/>
        <end position="387"/>
    </location>
</feature>
<dbReference type="Proteomes" id="UP000183090">
    <property type="component" value="Unassembled WGS sequence"/>
</dbReference>
<dbReference type="OrthoDB" id="369398at2"/>
<evidence type="ECO:0000259" key="5">
    <source>
        <dbReference type="PROSITE" id="PS51099"/>
    </source>
</evidence>
<dbReference type="EMBL" id="FOTB01000001">
    <property type="protein sequence ID" value="SFK51271.1"/>
    <property type="molecule type" value="Genomic_DNA"/>
</dbReference>
<keyword evidence="4" id="KW-0010">Activator</keyword>
<name>A0A0F7HIY2_9STAP</name>
<feature type="domain" description="PTS EIIB type-2" evidence="5">
    <location>
        <begin position="395"/>
        <end position="482"/>
    </location>
</feature>
<dbReference type="Gene3D" id="1.10.1790.10">
    <property type="entry name" value="PRD domain"/>
    <property type="match status" value="1"/>
</dbReference>
<keyword evidence="1" id="KW-0597">Phosphoprotein</keyword>
<sequence>MIKKYKKIVRYLLNINHERIESLTRHFDIESKEIANLVNDINTHFRKEAIIYNGEMIYIANEFTTLIAEYYQIPIDELTPIYKPEVRRDIAFLKIALNDDYLSLDDISQHCLASKNTLTNDIKAINSYISENDIYIEYQRKYGYLIKGKEINVRAEIMNVVDRMFQYPNGRSLLEEKVIMVKGEYFLLTERIRKLERKLNITLSDEYLNKLPYIILIMIKRSEVTEKEWELSIRFQDLSSTKEFKEIQDLFWGYPELTKQDLTYLALVFLGANRVDLKTESDIKSEIEIEKFVDYITMKLEEKLAFNFKNNQFKSKLTQHLIPALVRKNLKLTIENPVTDDFIQRYYPVYEVVKEIIDGYQDISLNEAEIVYLSMIVLGHMYYVNNEEYRNNKELKAVVVCHSGHSISELMKVQLKDMFSDVNYIGTYSMRQFYEAKPNVDIVFSTIPLKTNKKVFIMENLFSDPGRKAFIEKVETYFELDPNIKTRQLMNFLKDVIPEENFETIKDKAHTFFETEEEDFNNSLELLGEEQIKFVRDKDIFQMAAKGLNLLKNRNSINQNYLDSTMSIFEEKFETMIIGPGVYLPHAPVEDGAIKEDYQLLINPSLEKCVLCISPESNNAHVKKLLELNSLFTDELFMKRLYKSNEKELINLIEGSYECGIW</sequence>
<accession>A0A0F7HIY2</accession>
<keyword evidence="3" id="KW-0418">Kinase</keyword>